<feature type="domain" description="Helicase ATP-binding" evidence="12">
    <location>
        <begin position="509"/>
        <end position="674"/>
    </location>
</feature>
<feature type="domain" description="HSA" evidence="14">
    <location>
        <begin position="66"/>
        <end position="138"/>
    </location>
</feature>
<feature type="coiled-coil region" evidence="10">
    <location>
        <begin position="30"/>
        <end position="57"/>
    </location>
</feature>
<dbReference type="Pfam" id="PF00271">
    <property type="entry name" value="Helicase_C"/>
    <property type="match status" value="1"/>
</dbReference>
<protein>
    <submittedName>
        <fullName evidence="15">Snf2-related CBP activator, putative</fullName>
    </submittedName>
</protein>
<feature type="compositionally biased region" description="Acidic residues" evidence="11">
    <location>
        <begin position="371"/>
        <end position="384"/>
    </location>
</feature>
<reference evidence="15 16" key="1">
    <citation type="submission" date="2016-08" db="EMBL/GenBank/DDBJ databases">
        <authorList>
            <consortium name="Pathogen Informatics"/>
        </authorList>
    </citation>
    <scope>NUCLEOTIDE SEQUENCE [LARGE SCALE GENOMIC DNA]</scope>
    <source>
        <strain evidence="15 16">AJ</strain>
    </source>
</reference>
<comment type="subcellular location">
    <subcellularLocation>
        <location evidence="1">Nucleus</location>
    </subcellularLocation>
</comment>
<feature type="region of interest" description="Disordered" evidence="11">
    <location>
        <begin position="199"/>
        <end position="345"/>
    </location>
</feature>
<feature type="region of interest" description="Disordered" evidence="11">
    <location>
        <begin position="367"/>
        <end position="463"/>
    </location>
</feature>
<evidence type="ECO:0000256" key="1">
    <source>
        <dbReference type="ARBA" id="ARBA00004123"/>
    </source>
</evidence>
<feature type="compositionally biased region" description="Polar residues" evidence="11">
    <location>
        <begin position="441"/>
        <end position="457"/>
    </location>
</feature>
<dbReference type="FunFam" id="3.40.50.10810:FF:000005">
    <property type="entry name" value="Photoperiod-independent early flowering 1"/>
    <property type="match status" value="1"/>
</dbReference>
<keyword evidence="7" id="KW-0156">Chromatin regulator</keyword>
<dbReference type="SMART" id="SM00487">
    <property type="entry name" value="DEXDc"/>
    <property type="match status" value="1"/>
</dbReference>
<dbReference type="FunFam" id="3.40.50.300:FF:001553">
    <property type="entry name" value="Snf2-related CBP activator"/>
    <property type="match status" value="1"/>
</dbReference>
<evidence type="ECO:0000256" key="6">
    <source>
        <dbReference type="ARBA" id="ARBA00022840"/>
    </source>
</evidence>
<dbReference type="GO" id="GO:0006338">
    <property type="term" value="P:chromatin remodeling"/>
    <property type="evidence" value="ECO:0007669"/>
    <property type="project" value="TreeGrafter"/>
</dbReference>
<dbReference type="InterPro" id="IPR014001">
    <property type="entry name" value="Helicase_ATP-bd"/>
</dbReference>
<dbReference type="CDD" id="cd18003">
    <property type="entry name" value="DEXQc_SRCAP"/>
    <property type="match status" value="1"/>
</dbReference>
<evidence type="ECO:0000256" key="3">
    <source>
        <dbReference type="ARBA" id="ARBA00022741"/>
    </source>
</evidence>
<keyword evidence="9" id="KW-0539">Nucleus</keyword>
<dbReference type="Gene3D" id="3.40.50.300">
    <property type="entry name" value="P-loop containing nucleotide triphosphate hydrolases"/>
    <property type="match status" value="1"/>
</dbReference>
<comment type="similarity">
    <text evidence="2">Belongs to the SNF2/RAD54 helicase family. SWR1 subfamily.</text>
</comment>
<evidence type="ECO:0000256" key="7">
    <source>
        <dbReference type="ARBA" id="ARBA00022853"/>
    </source>
</evidence>
<dbReference type="InterPro" id="IPR001650">
    <property type="entry name" value="Helicase_C-like"/>
</dbReference>
<dbReference type="InterPro" id="IPR049730">
    <property type="entry name" value="SNF2/RAD54-like_C"/>
</dbReference>
<dbReference type="FunFam" id="3.40.50.300:FF:001629">
    <property type="entry name" value="Probable ATP-dependent helicase PF08_0048"/>
    <property type="match status" value="1"/>
</dbReference>
<dbReference type="GO" id="GO:0042393">
    <property type="term" value="F:histone binding"/>
    <property type="evidence" value="ECO:0007669"/>
    <property type="project" value="TreeGrafter"/>
</dbReference>
<dbReference type="InterPro" id="IPR050520">
    <property type="entry name" value="INO80/SWR1_helicase"/>
</dbReference>
<feature type="compositionally biased region" description="Polar residues" evidence="11">
    <location>
        <begin position="1066"/>
        <end position="1080"/>
    </location>
</feature>
<dbReference type="GO" id="GO:0003677">
    <property type="term" value="F:DNA binding"/>
    <property type="evidence" value="ECO:0007669"/>
    <property type="project" value="UniProtKB-KW"/>
</dbReference>
<keyword evidence="3" id="KW-0547">Nucleotide-binding</keyword>
<feature type="compositionally biased region" description="Polar residues" evidence="11">
    <location>
        <begin position="385"/>
        <end position="398"/>
    </location>
</feature>
<dbReference type="InterPro" id="IPR014012">
    <property type="entry name" value="HSA_dom"/>
</dbReference>
<dbReference type="GO" id="GO:0004386">
    <property type="term" value="F:helicase activity"/>
    <property type="evidence" value="ECO:0007669"/>
    <property type="project" value="UniProtKB-KW"/>
</dbReference>
<dbReference type="SMART" id="SM00490">
    <property type="entry name" value="HELICc"/>
    <property type="match status" value="1"/>
</dbReference>
<dbReference type="PANTHER" id="PTHR45685:SF1">
    <property type="entry name" value="HELICASE SRCAP"/>
    <property type="match status" value="1"/>
</dbReference>
<dbReference type="InterPro" id="IPR000330">
    <property type="entry name" value="SNF2_N"/>
</dbReference>
<feature type="compositionally biased region" description="Low complexity" evidence="11">
    <location>
        <begin position="1096"/>
        <end position="1114"/>
    </location>
</feature>
<evidence type="ECO:0000256" key="5">
    <source>
        <dbReference type="ARBA" id="ARBA00022806"/>
    </source>
</evidence>
<evidence type="ECO:0000259" key="14">
    <source>
        <dbReference type="PROSITE" id="PS51204"/>
    </source>
</evidence>
<feature type="compositionally biased region" description="Acidic residues" evidence="11">
    <location>
        <begin position="307"/>
        <end position="345"/>
    </location>
</feature>
<keyword evidence="8" id="KW-0238">DNA-binding</keyword>
<dbReference type="CDD" id="cd18793">
    <property type="entry name" value="SF2_C_SNF"/>
    <property type="match status" value="1"/>
</dbReference>
<dbReference type="Pfam" id="PF00176">
    <property type="entry name" value="SNF2-rel_dom"/>
    <property type="match status" value="1"/>
</dbReference>
<accession>A0A1C6XAY0</accession>
<feature type="region of interest" description="Disordered" evidence="11">
    <location>
        <begin position="1066"/>
        <end position="1164"/>
    </location>
</feature>
<feature type="compositionally biased region" description="Low complexity" evidence="11">
    <location>
        <begin position="1081"/>
        <end position="1090"/>
    </location>
</feature>
<feature type="region of interest" description="Disordered" evidence="11">
    <location>
        <begin position="1736"/>
        <end position="1763"/>
    </location>
</feature>
<keyword evidence="6" id="KW-0067">ATP-binding</keyword>
<dbReference type="InterPro" id="IPR038718">
    <property type="entry name" value="SNF2-like_sf"/>
</dbReference>
<evidence type="ECO:0000259" key="13">
    <source>
        <dbReference type="PROSITE" id="PS51194"/>
    </source>
</evidence>
<gene>
    <name evidence="15" type="primary">SRCAP</name>
    <name evidence="15" type="ORF">PCHAJ_000132500</name>
</gene>
<feature type="compositionally biased region" description="Low complexity" evidence="11">
    <location>
        <begin position="207"/>
        <end position="220"/>
    </location>
</feature>
<feature type="compositionally biased region" description="Low complexity" evidence="11">
    <location>
        <begin position="1150"/>
        <end position="1162"/>
    </location>
</feature>
<dbReference type="PROSITE" id="PS51194">
    <property type="entry name" value="HELICASE_CTER"/>
    <property type="match status" value="1"/>
</dbReference>
<dbReference type="Proteomes" id="UP000507163">
    <property type="component" value="Chromosome 7"/>
</dbReference>
<feature type="compositionally biased region" description="Acidic residues" evidence="11">
    <location>
        <begin position="221"/>
        <end position="262"/>
    </location>
</feature>
<dbReference type="EMBL" id="LT608173">
    <property type="protein sequence ID" value="SCM00834.1"/>
    <property type="molecule type" value="Genomic_DNA"/>
</dbReference>
<evidence type="ECO:0000259" key="12">
    <source>
        <dbReference type="PROSITE" id="PS51192"/>
    </source>
</evidence>
<dbReference type="Gene3D" id="3.40.50.10810">
    <property type="entry name" value="Tandem AAA-ATPase domain"/>
    <property type="match status" value="1"/>
</dbReference>
<evidence type="ECO:0000256" key="10">
    <source>
        <dbReference type="SAM" id="Coils"/>
    </source>
</evidence>
<evidence type="ECO:0000256" key="9">
    <source>
        <dbReference type="ARBA" id="ARBA00023242"/>
    </source>
</evidence>
<dbReference type="PANTHER" id="PTHR45685">
    <property type="entry name" value="HELICASE SRCAP-RELATED"/>
    <property type="match status" value="1"/>
</dbReference>
<dbReference type="PROSITE" id="PS51204">
    <property type="entry name" value="HSA"/>
    <property type="match status" value="1"/>
</dbReference>
<dbReference type="GO" id="GO:0016887">
    <property type="term" value="F:ATP hydrolysis activity"/>
    <property type="evidence" value="ECO:0007669"/>
    <property type="project" value="TreeGrafter"/>
</dbReference>
<organism evidence="15 16">
    <name type="scientific">Plasmodium chabaudi chabaudi</name>
    <dbReference type="NCBI Taxonomy" id="31271"/>
    <lineage>
        <taxon>Eukaryota</taxon>
        <taxon>Sar</taxon>
        <taxon>Alveolata</taxon>
        <taxon>Apicomplexa</taxon>
        <taxon>Aconoidasida</taxon>
        <taxon>Haemosporida</taxon>
        <taxon>Plasmodiidae</taxon>
        <taxon>Plasmodium</taxon>
        <taxon>Plasmodium (Vinckeia)</taxon>
    </lineage>
</organism>
<evidence type="ECO:0000313" key="15">
    <source>
        <dbReference type="EMBL" id="SCM00834.1"/>
    </source>
</evidence>
<evidence type="ECO:0000256" key="11">
    <source>
        <dbReference type="SAM" id="MobiDB-lite"/>
    </source>
</evidence>
<dbReference type="PROSITE" id="PS51192">
    <property type="entry name" value="HELICASE_ATP_BIND_1"/>
    <property type="match status" value="1"/>
</dbReference>
<sequence>MNHTSFDNILQTKTFKLGIEDIQNIGSSYYGENNKKIDRYNEEINLLKQQLSDLNEKMGKSGAIHKVLEPVGAPKITFWYYELKEMKEFQDLVMYEIKKKKKHFKTLSNSCMKYLCNKEKIKLKKQEEEEKKLKIHSKNISSYMDVFWKKIEKLVWEEKKRELQKTLNKNKEMRFKKFVKGAIKKIKNARHNAHELFENNMNDLPCSNNNSENNANSNNENENEENENEENDNDENENEENENDENEENENEENSAADEEAECASNNTDNDTKDNANAPPQRPIVSAPKKDTKISSSKANHSNEDKELGEEDLTDQEDEDILLDEEMESMDESEEQEVNLLDDEANMPVEELLKRIYGFKSGEEYINLMQNEEDDEDGDTDMDDQVSTQNDSTKPSQNSKKRKLPDGDGSDREPKTVKMEETEAVSDAPNNDETANEADAGNNTETANDVDVPNNTEPVKEEGNRIGESPIKIDEILECNMDEKHLTKIPPFIKATLRDYQHAGLHWLLYLYKNNINGILADEMGLGKTLQCISLLGYLAYYLNIWGPHLIIVPTSILINWEIELKRFCPCFKILSYYGNQNERYKKRIGWFNNDSFHVCISSYSTIVKDHIIFKRKNWKYIILDEAHNIKNFNTKRWNIILSLKRDNCLLITGTPLQNSLEELWSLLHFLMPNIFTSHLDFKEWFSDPLNLAIQKSKISDSKELIDRLHTVIRPYILRRLKKNVEKEMPNKYEHIIKCKLTRRQKILYDEFINNKKVQNTLTSGNYMGLMNILIQLRKVCNHCDLFTNKYIQTPYYYILPIQYNIPKFCLLFENNYYKDFYLILFLHNEFVSLGGIAKDAHPNPNQNHHYSDSNIQIPSKNNDSPFFSPKQSQNSILNMETLSGFPFGNFSKNNECTNLNGISQTNELASKCLIEEVNYGGSFFSTHTQNNIPLYENAKMEEQNNLKPPEWFNEINKMKDNPNFDYLNYYKNILINLNKNKELKMGSQTVNYENNESVQDLCTYVNNEIYKENIPKNFLTYSNEFINELNNNYDILSTFIDPQNKYKSYDEHLYVMEYDKTSYNAPLQSDSLRGNKQMTSHPRGSSNRGRPPRGSHPGRPSRGSHPGRPSRGSHAGRPSRGGHVGRPPRGDTGSQHTRTNINEKTEQPNNNMNSNIPNEGNETIARPVETSHFWRKKYLYRYNMKVINREVQYKNFFTDETNQTYLNSLEHNLWIKKQKEEEMNKIKIEEKKNKQLISNYHFIKNSRIPIFGSNLLHLLKTEFSKDKNIVYNHTNNIIINNGSMKEVHVEDIPSTDYYYNYMNQNIKKESSDPGESLINDNNNINRCKPNDCASIVLERLFPTMEYFLKLYEKVIQNFIVINCPFVICSPPNILINRNSKYDNNKEICRTQNYSNISREEDIIKKIKKATRVYHNAFLKQSIIFPLNKDISLGSGKLFALEKLLSKCKREGNKCLLFTQFIKMLDILEIFLNHLNYSFIRLDGSTKVEQRQKIVTKFNNDKSYFIFISSTRSGSIGINLTAANVVIFYDTDWNPSIDKQAMDRCHRIGQTKDVHVFRFVCEYTVEENIWKKQLQKRKLDNICINMGNFNSQNNRNNNTSLQDHNEMNKDWFSNVDTIKEIFINKQNNDEDDDIYQDRLLHEHLENPEKTNVRFEKTLEHVEDKDDINALHVTRRERQHELSQDMQEFTNKNDFQEAYTLTSYCFNFLNENLTDSLKQQIDEMKMRIEIEMMNAKEDENNSFDSLSNQSDEVENYEQVRNEAT</sequence>
<feature type="compositionally biased region" description="Basic and acidic residues" evidence="11">
    <location>
        <begin position="404"/>
        <end position="421"/>
    </location>
</feature>
<keyword evidence="5" id="KW-0347">Helicase</keyword>
<keyword evidence="4" id="KW-0378">Hydrolase</keyword>
<dbReference type="GO" id="GO:0005524">
    <property type="term" value="F:ATP binding"/>
    <property type="evidence" value="ECO:0007669"/>
    <property type="project" value="UniProtKB-KW"/>
</dbReference>
<feature type="domain" description="Helicase C-terminal" evidence="13">
    <location>
        <begin position="1440"/>
        <end position="1590"/>
    </location>
</feature>
<dbReference type="InterPro" id="IPR027417">
    <property type="entry name" value="P-loop_NTPase"/>
</dbReference>
<proteinExistence type="inferred from homology"/>
<evidence type="ECO:0000256" key="8">
    <source>
        <dbReference type="ARBA" id="ARBA00023125"/>
    </source>
</evidence>
<evidence type="ECO:0000313" key="16">
    <source>
        <dbReference type="Proteomes" id="UP000507163"/>
    </source>
</evidence>
<dbReference type="GO" id="GO:0000812">
    <property type="term" value="C:Swr1 complex"/>
    <property type="evidence" value="ECO:0007669"/>
    <property type="project" value="TreeGrafter"/>
</dbReference>
<name>A0A1C6XAY0_PLACU</name>
<dbReference type="SUPFAM" id="SSF52540">
    <property type="entry name" value="P-loop containing nucleoside triphosphate hydrolases"/>
    <property type="match status" value="3"/>
</dbReference>
<evidence type="ECO:0000256" key="2">
    <source>
        <dbReference type="ARBA" id="ARBA00009220"/>
    </source>
</evidence>
<evidence type="ECO:0000256" key="4">
    <source>
        <dbReference type="ARBA" id="ARBA00022801"/>
    </source>
</evidence>
<keyword evidence="10" id="KW-0175">Coiled coil</keyword>